<evidence type="ECO:0000313" key="2">
    <source>
        <dbReference type="EMBL" id="KAL0439223.1"/>
    </source>
</evidence>
<reference evidence="2" key="2">
    <citation type="journal article" date="2024" name="Plant">
        <title>Genomic evolution and insights into agronomic trait innovations of Sesamum species.</title>
        <authorList>
            <person name="Miao H."/>
            <person name="Wang L."/>
            <person name="Qu L."/>
            <person name="Liu H."/>
            <person name="Sun Y."/>
            <person name="Le M."/>
            <person name="Wang Q."/>
            <person name="Wei S."/>
            <person name="Zheng Y."/>
            <person name="Lin W."/>
            <person name="Duan Y."/>
            <person name="Cao H."/>
            <person name="Xiong S."/>
            <person name="Wang X."/>
            <person name="Wei L."/>
            <person name="Li C."/>
            <person name="Ma Q."/>
            <person name="Ju M."/>
            <person name="Zhao R."/>
            <person name="Li G."/>
            <person name="Mu C."/>
            <person name="Tian Q."/>
            <person name="Mei H."/>
            <person name="Zhang T."/>
            <person name="Gao T."/>
            <person name="Zhang H."/>
        </authorList>
    </citation>
    <scope>NUCLEOTIDE SEQUENCE</scope>
    <source>
        <strain evidence="2">KEN1</strain>
    </source>
</reference>
<organism evidence="2">
    <name type="scientific">Sesamum latifolium</name>
    <dbReference type="NCBI Taxonomy" id="2727402"/>
    <lineage>
        <taxon>Eukaryota</taxon>
        <taxon>Viridiplantae</taxon>
        <taxon>Streptophyta</taxon>
        <taxon>Embryophyta</taxon>
        <taxon>Tracheophyta</taxon>
        <taxon>Spermatophyta</taxon>
        <taxon>Magnoliopsida</taxon>
        <taxon>eudicotyledons</taxon>
        <taxon>Gunneridae</taxon>
        <taxon>Pentapetalae</taxon>
        <taxon>asterids</taxon>
        <taxon>lamiids</taxon>
        <taxon>Lamiales</taxon>
        <taxon>Pedaliaceae</taxon>
        <taxon>Sesamum</taxon>
    </lineage>
</organism>
<feature type="region of interest" description="Disordered" evidence="1">
    <location>
        <begin position="291"/>
        <end position="316"/>
    </location>
</feature>
<dbReference type="AlphaFoldDB" id="A0AAW2WC80"/>
<dbReference type="EMBL" id="JACGWN010000008">
    <property type="protein sequence ID" value="KAL0439223.1"/>
    <property type="molecule type" value="Genomic_DNA"/>
</dbReference>
<feature type="region of interest" description="Disordered" evidence="1">
    <location>
        <begin position="13"/>
        <end position="35"/>
    </location>
</feature>
<gene>
    <name evidence="2" type="ORF">Slati_2405300</name>
</gene>
<name>A0AAW2WC80_9LAMI</name>
<feature type="compositionally biased region" description="Polar residues" evidence="1">
    <location>
        <begin position="298"/>
        <end position="316"/>
    </location>
</feature>
<feature type="region of interest" description="Disordered" evidence="1">
    <location>
        <begin position="182"/>
        <end position="214"/>
    </location>
</feature>
<evidence type="ECO:0008006" key="3">
    <source>
        <dbReference type="Google" id="ProtNLM"/>
    </source>
</evidence>
<accession>A0AAW2WC80</accession>
<sequence>MTSRSFIEQECQGVDFTSYPSGASSSPPGKQREDVYERDIQQQEEGKGLNRGTPEHLAISDVSISMVTPLPSVLSDNIPDFDIEGNLNHVHKSRAKDKLRLIKAYDVVYASLFTYDHNFNVIKAFCEVWCPLTNTLLTSAGELSISLWDLHDLAGLSMTGYLYDEVVPNALELTGVDESRDRFIPHSSNPKPIKITLKPKKHEDKQVDGGENNPSHALVPFVVIKYNPQAVVTEASKGKGPSHNLADSDNSNKDHHWKRQKKEFTPPKATETSASRSSLADFIVELEDEAQSIDASEESQTSQETIMGPNSFTTTPPLGMGTKRKQLPRPAAVSVFEGGGIIEHVFVKVGAYDEARSLTSEKLSRSLRDQQLKEAKDHFRNAQVKASVLASQVQSAMTKLEHIEKEIVVLKEQRTSCALL</sequence>
<comment type="caution">
    <text evidence="2">The sequence shown here is derived from an EMBL/GenBank/DDBJ whole genome shotgun (WGS) entry which is preliminary data.</text>
</comment>
<protein>
    <recommendedName>
        <fullName evidence="3">Aminotransferase-like plant mobile domain-containing protein</fullName>
    </recommendedName>
</protein>
<dbReference type="PANTHER" id="PTHR36607:SF20">
    <property type="entry name" value="AMINOTRANSFERASE-LIKE PLANT MOBILE DOMAIN-CONTAINING PROTEIN"/>
    <property type="match status" value="1"/>
</dbReference>
<reference evidence="2" key="1">
    <citation type="submission" date="2020-06" db="EMBL/GenBank/DDBJ databases">
        <authorList>
            <person name="Li T."/>
            <person name="Hu X."/>
            <person name="Zhang T."/>
            <person name="Song X."/>
            <person name="Zhang H."/>
            <person name="Dai N."/>
            <person name="Sheng W."/>
            <person name="Hou X."/>
            <person name="Wei L."/>
        </authorList>
    </citation>
    <scope>NUCLEOTIDE SEQUENCE</scope>
    <source>
        <strain evidence="2">KEN1</strain>
        <tissue evidence="2">Leaf</tissue>
    </source>
</reference>
<proteinExistence type="predicted"/>
<feature type="region of interest" description="Disordered" evidence="1">
    <location>
        <begin position="235"/>
        <end position="276"/>
    </location>
</feature>
<evidence type="ECO:0000256" key="1">
    <source>
        <dbReference type="SAM" id="MobiDB-lite"/>
    </source>
</evidence>
<feature type="compositionally biased region" description="Low complexity" evidence="1">
    <location>
        <begin position="18"/>
        <end position="29"/>
    </location>
</feature>
<dbReference type="PANTHER" id="PTHR36607">
    <property type="entry name" value="1,2-DIHYDROXY-3-KETO-5-METHYLTHIOPENTENE DIOXYGENASE 4"/>
    <property type="match status" value="1"/>
</dbReference>